<organism evidence="1">
    <name type="scientific">marine sediment metagenome</name>
    <dbReference type="NCBI Taxonomy" id="412755"/>
    <lineage>
        <taxon>unclassified sequences</taxon>
        <taxon>metagenomes</taxon>
        <taxon>ecological metagenomes</taxon>
    </lineage>
</organism>
<feature type="non-terminal residue" evidence="1">
    <location>
        <position position="248"/>
    </location>
</feature>
<dbReference type="EMBL" id="BARS01044536">
    <property type="protein sequence ID" value="GAG37227.1"/>
    <property type="molecule type" value="Genomic_DNA"/>
</dbReference>
<comment type="caution">
    <text evidence="1">The sequence shown here is derived from an EMBL/GenBank/DDBJ whole genome shotgun (WGS) entry which is preliminary data.</text>
</comment>
<dbReference type="Gene3D" id="1.25.40.10">
    <property type="entry name" value="Tetratricopeptide repeat domain"/>
    <property type="match status" value="1"/>
</dbReference>
<sequence>DASQAIDWANKAYSIEPNWPTAAALLAYALVINGQPEWAGQIIERYQNNQISDIALARIQLAQEQKSSAFDTLKSAISSEPGTLAAETARAILTKHGSDYIPPVDPDIILTALKNNLGQNVVPEFVSPEKIISARLNLHGSKFSYGRKFDASVAVTNNSSEPLVIGDDGLFKGNIRIDADVTGDINRQIPNLVSLKIRPSLLVEPQRSILIPVHLETAELKQLLFSYPQASLDIAFTLFIDPVTTPDG</sequence>
<name>X0XPG4_9ZZZZ</name>
<gene>
    <name evidence="1" type="ORF">S01H1_67265</name>
</gene>
<protein>
    <submittedName>
        <fullName evidence="1">Uncharacterized protein</fullName>
    </submittedName>
</protein>
<accession>X0XPG4</accession>
<dbReference type="InterPro" id="IPR011990">
    <property type="entry name" value="TPR-like_helical_dom_sf"/>
</dbReference>
<proteinExistence type="predicted"/>
<dbReference type="AlphaFoldDB" id="X0XPG4"/>
<evidence type="ECO:0000313" key="1">
    <source>
        <dbReference type="EMBL" id="GAG37227.1"/>
    </source>
</evidence>
<feature type="non-terminal residue" evidence="1">
    <location>
        <position position="1"/>
    </location>
</feature>
<dbReference type="SUPFAM" id="SSF48452">
    <property type="entry name" value="TPR-like"/>
    <property type="match status" value="1"/>
</dbReference>
<reference evidence="1" key="1">
    <citation type="journal article" date="2014" name="Front. Microbiol.">
        <title>High frequency of phylogenetically diverse reductive dehalogenase-homologous genes in deep subseafloor sedimentary metagenomes.</title>
        <authorList>
            <person name="Kawai M."/>
            <person name="Futagami T."/>
            <person name="Toyoda A."/>
            <person name="Takaki Y."/>
            <person name="Nishi S."/>
            <person name="Hori S."/>
            <person name="Arai W."/>
            <person name="Tsubouchi T."/>
            <person name="Morono Y."/>
            <person name="Uchiyama I."/>
            <person name="Ito T."/>
            <person name="Fujiyama A."/>
            <person name="Inagaki F."/>
            <person name="Takami H."/>
        </authorList>
    </citation>
    <scope>NUCLEOTIDE SEQUENCE</scope>
    <source>
        <strain evidence="1">Expedition CK06-06</strain>
    </source>
</reference>